<evidence type="ECO:0000256" key="3">
    <source>
        <dbReference type="ARBA" id="ARBA00022475"/>
    </source>
</evidence>
<feature type="transmembrane region" description="Helical" evidence="9">
    <location>
        <begin position="375"/>
        <end position="396"/>
    </location>
</feature>
<dbReference type="GO" id="GO:0005886">
    <property type="term" value="C:plasma membrane"/>
    <property type="evidence" value="ECO:0007669"/>
    <property type="project" value="UniProtKB-SubCell"/>
</dbReference>
<evidence type="ECO:0000256" key="9">
    <source>
        <dbReference type="HAMAP-Rule" id="MF_01463"/>
    </source>
</evidence>
<comment type="caution">
    <text evidence="14">The sequence shown here is derived from an EMBL/GenBank/DDBJ whole genome shotgun (WGS) entry which is preliminary data.</text>
</comment>
<feature type="domain" description="Protein translocase subunit SecDF P1" evidence="12">
    <location>
        <begin position="158"/>
        <end position="217"/>
    </location>
</feature>
<dbReference type="Pfam" id="PF21760">
    <property type="entry name" value="SecD_1st"/>
    <property type="match status" value="1"/>
</dbReference>
<evidence type="ECO:0000256" key="6">
    <source>
        <dbReference type="ARBA" id="ARBA00022989"/>
    </source>
</evidence>
<dbReference type="Pfam" id="PF22599">
    <property type="entry name" value="SecDF_P1_head"/>
    <property type="match status" value="1"/>
</dbReference>
<keyword evidence="15" id="KW-1185">Reference proteome</keyword>
<dbReference type="InterPro" id="IPR005665">
    <property type="entry name" value="SecF_bac"/>
</dbReference>
<feature type="transmembrane region" description="Helical" evidence="9">
    <location>
        <begin position="403"/>
        <end position="421"/>
    </location>
</feature>
<dbReference type="InterPro" id="IPR005791">
    <property type="entry name" value="SecD"/>
</dbReference>
<organism evidence="14 15">
    <name type="scientific">Limisphaera ngatamarikiensis</name>
    <dbReference type="NCBI Taxonomy" id="1324935"/>
    <lineage>
        <taxon>Bacteria</taxon>
        <taxon>Pseudomonadati</taxon>
        <taxon>Verrucomicrobiota</taxon>
        <taxon>Verrucomicrobiia</taxon>
        <taxon>Limisphaerales</taxon>
        <taxon>Limisphaeraceae</taxon>
        <taxon>Limisphaera</taxon>
    </lineage>
</organism>
<dbReference type="GO" id="GO:0015450">
    <property type="term" value="F:protein-transporting ATPase activity"/>
    <property type="evidence" value="ECO:0007669"/>
    <property type="project" value="InterPro"/>
</dbReference>
<comment type="similarity">
    <text evidence="10">Belongs to the SecD/SecF family. SecF subfamily.</text>
</comment>
<dbReference type="GO" id="GO:0043952">
    <property type="term" value="P:protein transport by the Sec complex"/>
    <property type="evidence" value="ECO:0007669"/>
    <property type="project" value="UniProtKB-UniRule"/>
</dbReference>
<comment type="subcellular location">
    <subcellularLocation>
        <location evidence="1 9">Cell membrane</location>
        <topology evidence="1 9">Multi-pass membrane protein</topology>
    </subcellularLocation>
</comment>
<keyword evidence="3 9" id="KW-1003">Cell membrane</keyword>
<dbReference type="NCBIfam" id="TIGR01129">
    <property type="entry name" value="secD"/>
    <property type="match status" value="1"/>
</dbReference>
<evidence type="ECO:0000256" key="2">
    <source>
        <dbReference type="ARBA" id="ARBA00022448"/>
    </source>
</evidence>
<dbReference type="PANTHER" id="PTHR30081">
    <property type="entry name" value="PROTEIN-EXPORT MEMBRANE PROTEIN SEC"/>
    <property type="match status" value="1"/>
</dbReference>
<dbReference type="Pfam" id="PF02355">
    <property type="entry name" value="SecD_SecF_C"/>
    <property type="match status" value="2"/>
</dbReference>
<name>A0A6M1RH23_9BACT</name>
<feature type="transmembrane region" description="Helical" evidence="9">
    <location>
        <begin position="547"/>
        <end position="571"/>
    </location>
</feature>
<feature type="transmembrane region" description="Helical" evidence="9">
    <location>
        <begin position="681"/>
        <end position="702"/>
    </location>
</feature>
<dbReference type="InterPro" id="IPR048631">
    <property type="entry name" value="SecD_1st"/>
</dbReference>
<dbReference type="PANTHER" id="PTHR30081:SF1">
    <property type="entry name" value="PROTEIN TRANSLOCASE SUBUNIT SECD"/>
    <property type="match status" value="1"/>
</dbReference>
<evidence type="ECO:0000313" key="14">
    <source>
        <dbReference type="EMBL" id="NGO39358.1"/>
    </source>
</evidence>
<dbReference type="InterPro" id="IPR055344">
    <property type="entry name" value="SecD_SecF_C_bact"/>
</dbReference>
<dbReference type="InterPro" id="IPR054384">
    <property type="entry name" value="SecDF_P1_head"/>
</dbReference>
<dbReference type="Pfam" id="PF07549">
    <property type="entry name" value="Sec_GG"/>
    <property type="match status" value="2"/>
</dbReference>
<dbReference type="NCBIfam" id="TIGR00916">
    <property type="entry name" value="2A0604s01"/>
    <property type="match status" value="2"/>
</dbReference>
<evidence type="ECO:0000256" key="8">
    <source>
        <dbReference type="ARBA" id="ARBA00023136"/>
    </source>
</evidence>
<dbReference type="FunFam" id="1.20.1640.10:FF:000004">
    <property type="entry name" value="Protein translocase subunit SecD"/>
    <property type="match status" value="1"/>
</dbReference>
<dbReference type="InterPro" id="IPR022645">
    <property type="entry name" value="SecD/SecF_bac"/>
</dbReference>
<dbReference type="InterPro" id="IPR048634">
    <property type="entry name" value="SecD_SecF_C"/>
</dbReference>
<comment type="subunit">
    <text evidence="10">Forms a complex with SecD. Part of the essential Sec protein translocation apparatus which comprises SecA, SecYEG and auxiliary proteins SecDF. Other proteins may also be involved.</text>
</comment>
<sequence length="875" mass="95958">MRRNTWKWIVVVLVTAWSLYSLYPPSARDLAQVFRERAVNKDTTFSNLWYQVVQLQQQRPDRAYANLLEAIGTNDIRRYFPFYNVEGEVNPTLAILNRLQREAAGKIRLGLDLRGGTSFLLEMDTNRLASVETVTNRAGQIETRTNYLSETEVETALAQAVEVLRRRVDKFGVAEPVIAPAGRNRILVQLPGLSEADRLSAQRQLQRAAFLEFRLVHPRSDELLREGLIEPGYEVLTEERRNPDGTKTIRRYLVKKRPERGMTGAYVKSAMVVRGNLGEPEIHFQLTREGAELFAQITRENVGRQLAIVLDGVLYSAPVIREPILTGSGSITGNFDLREAIELANVLENPLRAPLRVVETRDVDPTLGADSIRSGIRACIAGGIAVCAFMVVYYLFAGVVANVALFLNLLLLLGVMCSLGATLTLPGIAGIVLTVGMAVDANVLIFERIREEMAAGKSLRGAIAAGYEKAFGTILDANLTTLIASVILINMGTGPVKGFGVTLTIGLAVSMFTALFVTRLIFDTLLDRGWLRSLRMLRLIGQTRIDFLRWAKPAFIASWVLILIGNAYGLFIRGQDVLGVEFTGGANITLAFDPAHRVEVDRLRAAATAASGGDVLVGYQRDLGSGTDTLRITARLPRNAPEQQVEGLAQRVVEELRRQFPEANWRVLSVDTIGPIVGREILRSAIVASALAMFGILVYLAFRYEFPFALGAVVATVHDLLMTLGWYFLAQHQMNATTVAALLTIIGFSINDTVVIFDRIREDLKLGVRGSFRDIINYALNQTLSRTLITSGTTFLSTLALYVLGGPVINDFAFTFMVGIITGTYSSIYIAAALVLWWYKGQRPAIGQPVAGQPVAGQSATAAASPLRGAAPSRA</sequence>
<evidence type="ECO:0000259" key="12">
    <source>
        <dbReference type="Pfam" id="PF21760"/>
    </source>
</evidence>
<dbReference type="GO" id="GO:0006605">
    <property type="term" value="P:protein targeting"/>
    <property type="evidence" value="ECO:0007669"/>
    <property type="project" value="UniProtKB-UniRule"/>
</dbReference>
<dbReference type="NCBIfam" id="TIGR00966">
    <property type="entry name" value="transloc_SecF"/>
    <property type="match status" value="1"/>
</dbReference>
<comment type="caution">
    <text evidence="9">Lacks conserved residue(s) required for the propagation of feature annotation.</text>
</comment>
<keyword evidence="5 9" id="KW-0653">Protein transport</keyword>
<dbReference type="GO" id="GO:0065002">
    <property type="term" value="P:intracellular protein transmembrane transport"/>
    <property type="evidence" value="ECO:0007669"/>
    <property type="project" value="UniProtKB-UniRule"/>
</dbReference>
<gene>
    <name evidence="9 14" type="primary">secD</name>
    <name evidence="10" type="synonym">secF</name>
    <name evidence="14" type="ORF">G4L39_08100</name>
</gene>
<keyword evidence="7 9" id="KW-0811">Translocation</keyword>
<keyword evidence="4 9" id="KW-0812">Transmembrane</keyword>
<feature type="domain" description="Protein export membrane protein SecD/SecF C-terminal" evidence="11">
    <location>
        <begin position="662"/>
        <end position="840"/>
    </location>
</feature>
<dbReference type="AlphaFoldDB" id="A0A6M1RH23"/>
<protein>
    <recommendedName>
        <fullName evidence="9 10">Multifunctional fusion protein</fullName>
    </recommendedName>
    <domain>
        <recommendedName>
            <fullName evidence="9">Protein translocase subunit SecD</fullName>
        </recommendedName>
    </domain>
    <domain>
        <recommendedName>
            <fullName evidence="10">Protein-export membrane protein SecF</fullName>
        </recommendedName>
    </domain>
</protein>
<dbReference type="RefSeq" id="WP_165107333.1">
    <property type="nucleotide sequence ID" value="NZ_JAAKYA010000053.1"/>
</dbReference>
<dbReference type="Gene3D" id="3.30.70.3400">
    <property type="match status" value="1"/>
</dbReference>
<dbReference type="Gene3D" id="1.20.1640.10">
    <property type="entry name" value="Multidrug efflux transporter AcrB transmembrane domain"/>
    <property type="match status" value="2"/>
</dbReference>
<evidence type="ECO:0000313" key="15">
    <source>
        <dbReference type="Proteomes" id="UP000477311"/>
    </source>
</evidence>
<feature type="transmembrane region" description="Helical" evidence="9">
    <location>
        <begin position="816"/>
        <end position="839"/>
    </location>
</feature>
<dbReference type="SUPFAM" id="SSF82866">
    <property type="entry name" value="Multidrug efflux transporter AcrB transmembrane domain"/>
    <property type="match status" value="2"/>
</dbReference>
<dbReference type="InterPro" id="IPR022646">
    <property type="entry name" value="SecD/SecF_CS"/>
</dbReference>
<evidence type="ECO:0000256" key="10">
    <source>
        <dbReference type="HAMAP-Rule" id="MF_01464"/>
    </source>
</evidence>
<dbReference type="InterPro" id="IPR022813">
    <property type="entry name" value="SecD/SecF_arch_bac"/>
</dbReference>
<keyword evidence="6 9" id="KW-1133">Transmembrane helix</keyword>
<feature type="transmembrane region" description="Helical" evidence="9">
    <location>
        <begin position="501"/>
        <end position="526"/>
    </location>
</feature>
<feature type="transmembrane region" description="Helical" evidence="9">
    <location>
        <begin position="778"/>
        <end position="804"/>
    </location>
</feature>
<evidence type="ECO:0000259" key="11">
    <source>
        <dbReference type="Pfam" id="PF02355"/>
    </source>
</evidence>
<evidence type="ECO:0000256" key="5">
    <source>
        <dbReference type="ARBA" id="ARBA00022927"/>
    </source>
</evidence>
<evidence type="ECO:0000256" key="1">
    <source>
        <dbReference type="ARBA" id="ARBA00004651"/>
    </source>
</evidence>
<dbReference type="HAMAP" id="MF_01464_B">
    <property type="entry name" value="SecF_B"/>
    <property type="match status" value="1"/>
</dbReference>
<proteinExistence type="inferred from homology"/>
<keyword evidence="2 9" id="KW-0813">Transport</keyword>
<accession>A0A6M1RH23</accession>
<evidence type="ECO:0000259" key="13">
    <source>
        <dbReference type="Pfam" id="PF22599"/>
    </source>
</evidence>
<dbReference type="Proteomes" id="UP000477311">
    <property type="component" value="Unassembled WGS sequence"/>
</dbReference>
<feature type="domain" description="SecDF P1 head subdomain" evidence="13">
    <location>
        <begin position="250"/>
        <end position="348"/>
    </location>
</feature>
<feature type="transmembrane region" description="Helical" evidence="9">
    <location>
        <begin position="709"/>
        <end position="730"/>
    </location>
</feature>
<comment type="subunit">
    <text evidence="9">Forms a complex with SecF. Part of the essential Sec protein translocation apparatus which comprises SecA, SecYEG and auxiliary proteins SecDF. Other proteins may also be involved.</text>
</comment>
<comment type="similarity">
    <text evidence="9">Belongs to the SecD/SecF family. SecD subfamily.</text>
</comment>
<dbReference type="Gene3D" id="3.30.1360.200">
    <property type="match status" value="1"/>
</dbReference>
<keyword evidence="8 9" id="KW-0472">Membrane</keyword>
<comment type="function">
    <text evidence="9">Part of the Sec protein translocase complex. Interacts with the SecYEG preprotein conducting channel. SecDF uses the proton motive force (PMF) to complete protein translocation after the ATP-dependent function of SecA.</text>
</comment>
<feature type="transmembrane region" description="Helical" evidence="9">
    <location>
        <begin position="470"/>
        <end position="489"/>
    </location>
</feature>
<evidence type="ECO:0000256" key="4">
    <source>
        <dbReference type="ARBA" id="ARBA00022692"/>
    </source>
</evidence>
<reference evidence="14 15" key="1">
    <citation type="submission" date="2020-02" db="EMBL/GenBank/DDBJ databases">
        <title>Draft genome sequence of Limisphaera ngatamarikiensis NGM72.4T, a thermophilic Verrucomicrobia grouped in subdivision 3.</title>
        <authorList>
            <person name="Carere C.R."/>
            <person name="Steen J."/>
            <person name="Hugenholtz P."/>
            <person name="Stott M.B."/>
        </authorList>
    </citation>
    <scope>NUCLEOTIDE SEQUENCE [LARGE SCALE GENOMIC DNA]</scope>
    <source>
        <strain evidence="14 15">NGM72.4</strain>
    </source>
</reference>
<feature type="domain" description="Protein export membrane protein SecD/SecF C-terminal" evidence="11">
    <location>
        <begin position="358"/>
        <end position="523"/>
    </location>
</feature>
<evidence type="ECO:0000256" key="7">
    <source>
        <dbReference type="ARBA" id="ARBA00023010"/>
    </source>
</evidence>
<dbReference type="PRINTS" id="PR01755">
    <property type="entry name" value="SECFTRNLCASE"/>
</dbReference>
<dbReference type="HAMAP" id="MF_01463_B">
    <property type="entry name" value="SecD_B"/>
    <property type="match status" value="1"/>
</dbReference>
<dbReference type="EMBL" id="JAAKYA010000053">
    <property type="protein sequence ID" value="NGO39358.1"/>
    <property type="molecule type" value="Genomic_DNA"/>
</dbReference>